<feature type="domain" description="Aminoacyl-transfer RNA synthetases class-II family profile" evidence="18">
    <location>
        <begin position="173"/>
        <end position="407"/>
    </location>
</feature>
<dbReference type="GO" id="GO:0004828">
    <property type="term" value="F:serine-tRNA ligase activity"/>
    <property type="evidence" value="ECO:0007669"/>
    <property type="project" value="UniProtKB-UniRule"/>
</dbReference>
<comment type="catalytic activity">
    <reaction evidence="13">
        <text>tRNA(Ser) + L-serine + ATP = L-seryl-tRNA(Ser) + AMP + diphosphate + H(+)</text>
        <dbReference type="Rhea" id="RHEA:12292"/>
        <dbReference type="Rhea" id="RHEA-COMP:9669"/>
        <dbReference type="Rhea" id="RHEA-COMP:9703"/>
        <dbReference type="ChEBI" id="CHEBI:15378"/>
        <dbReference type="ChEBI" id="CHEBI:30616"/>
        <dbReference type="ChEBI" id="CHEBI:33019"/>
        <dbReference type="ChEBI" id="CHEBI:33384"/>
        <dbReference type="ChEBI" id="CHEBI:78442"/>
        <dbReference type="ChEBI" id="CHEBI:78533"/>
        <dbReference type="ChEBI" id="CHEBI:456215"/>
        <dbReference type="EC" id="6.1.1.11"/>
    </reaction>
</comment>
<dbReference type="InterPro" id="IPR002314">
    <property type="entry name" value="aa-tRNA-synt_IIb"/>
</dbReference>
<feature type="coiled-coil region" evidence="17">
    <location>
        <begin position="44"/>
        <end position="95"/>
    </location>
</feature>
<dbReference type="GO" id="GO:0006434">
    <property type="term" value="P:seryl-tRNA aminoacylation"/>
    <property type="evidence" value="ECO:0007669"/>
    <property type="project" value="UniProtKB-UniRule"/>
</dbReference>
<feature type="binding site" evidence="15">
    <location>
        <position position="260"/>
    </location>
    <ligand>
        <name>L-serine</name>
        <dbReference type="ChEBI" id="CHEBI:33384"/>
    </ligand>
</feature>
<evidence type="ECO:0000256" key="11">
    <source>
        <dbReference type="ARBA" id="ARBA00039158"/>
    </source>
</evidence>
<comment type="pathway">
    <text evidence="2">Aminoacyl-tRNA biosynthesis; selenocysteinyl-tRNA(Sec) biosynthesis; L-seryl-tRNA(Sec) from L-serine and tRNA(Sec): step 1/1.</text>
</comment>
<feature type="binding site" evidence="16">
    <location>
        <begin position="276"/>
        <end position="279"/>
    </location>
    <ligand>
        <name>ATP</name>
        <dbReference type="ChEBI" id="CHEBI:30616"/>
    </ligand>
</feature>
<evidence type="ECO:0000256" key="3">
    <source>
        <dbReference type="ARBA" id="ARBA00010728"/>
    </source>
</evidence>
<dbReference type="PROSITE" id="PS50862">
    <property type="entry name" value="AA_TRNA_LIGASE_II"/>
    <property type="match status" value="1"/>
</dbReference>
<proteinExistence type="inferred from homology"/>
<dbReference type="AlphaFoldDB" id="A0A2Z4AGZ5"/>
<protein>
    <recommendedName>
        <fullName evidence="11 14">Serine--tRNA ligase</fullName>
        <ecNumber evidence="4 14">6.1.1.11</ecNumber>
    </recommendedName>
</protein>
<dbReference type="EC" id="6.1.1.11" evidence="4 14"/>
<feature type="binding site" evidence="15">
    <location>
        <position position="380"/>
    </location>
    <ligand>
        <name>L-serine</name>
        <dbReference type="ChEBI" id="CHEBI:33384"/>
    </ligand>
</feature>
<keyword evidence="6 19" id="KW-0436">Ligase</keyword>
<keyword evidence="7" id="KW-0547">Nucleotide-binding</keyword>
<accession>A0A2Z4AGZ5</accession>
<dbReference type="InterPro" id="IPR045864">
    <property type="entry name" value="aa-tRNA-synth_II/BPL/LPL"/>
</dbReference>
<evidence type="ECO:0000256" key="5">
    <source>
        <dbReference type="ARBA" id="ARBA00022490"/>
    </source>
</evidence>
<evidence type="ECO:0000256" key="9">
    <source>
        <dbReference type="ARBA" id="ARBA00022917"/>
    </source>
</evidence>
<evidence type="ECO:0000256" key="17">
    <source>
        <dbReference type="SAM" id="Coils"/>
    </source>
</evidence>
<dbReference type="PRINTS" id="PR00981">
    <property type="entry name" value="TRNASYNTHSER"/>
</dbReference>
<evidence type="ECO:0000256" key="1">
    <source>
        <dbReference type="ARBA" id="ARBA00004496"/>
    </source>
</evidence>
<dbReference type="PANTHER" id="PTHR43697">
    <property type="entry name" value="SERYL-TRNA SYNTHETASE"/>
    <property type="match status" value="1"/>
</dbReference>
<dbReference type="InterPro" id="IPR002317">
    <property type="entry name" value="Ser-tRNA-ligase_type_1"/>
</dbReference>
<evidence type="ECO:0000259" key="18">
    <source>
        <dbReference type="PROSITE" id="PS50862"/>
    </source>
</evidence>
<dbReference type="SUPFAM" id="SSF46589">
    <property type="entry name" value="tRNA-binding arm"/>
    <property type="match status" value="1"/>
</dbReference>
<evidence type="ECO:0000256" key="14">
    <source>
        <dbReference type="NCBIfam" id="TIGR00414"/>
    </source>
</evidence>
<feature type="binding site" evidence="15">
    <location>
        <position position="229"/>
    </location>
    <ligand>
        <name>L-serine</name>
        <dbReference type="ChEBI" id="CHEBI:33384"/>
    </ligand>
</feature>
<feature type="binding site" evidence="16">
    <location>
        <begin position="260"/>
        <end position="262"/>
    </location>
    <ligand>
        <name>ATP</name>
        <dbReference type="ChEBI" id="CHEBI:30616"/>
    </ligand>
</feature>
<dbReference type="InterPro" id="IPR015866">
    <property type="entry name" value="Ser-tRNA-synth_1_N"/>
</dbReference>
<gene>
    <name evidence="19" type="primary">serS</name>
    <name evidence="19" type="ORF">DF168_01625</name>
</gene>
<evidence type="ECO:0000256" key="16">
    <source>
        <dbReference type="PIRSR" id="PIRSR001529-2"/>
    </source>
</evidence>
<reference evidence="19 20" key="1">
    <citation type="submission" date="2018-06" db="EMBL/GenBank/DDBJ databases">
        <title>Draft Genome Sequence of a Novel Marine Bacterium Related to the Verrucomicrobia.</title>
        <authorList>
            <person name="Vosseberg J."/>
            <person name="Martijn J."/>
            <person name="Ettema T.J.G."/>
        </authorList>
    </citation>
    <scope>NUCLEOTIDE SEQUENCE [LARGE SCALE GENOMIC DNA]</scope>
    <source>
        <strain evidence="19">TARA_B100001123</strain>
    </source>
</reference>
<comment type="catalytic activity">
    <reaction evidence="12">
        <text>tRNA(Sec) + L-serine + ATP = L-seryl-tRNA(Sec) + AMP + diphosphate + H(+)</text>
        <dbReference type="Rhea" id="RHEA:42580"/>
        <dbReference type="Rhea" id="RHEA-COMP:9742"/>
        <dbReference type="Rhea" id="RHEA-COMP:10128"/>
        <dbReference type="ChEBI" id="CHEBI:15378"/>
        <dbReference type="ChEBI" id="CHEBI:30616"/>
        <dbReference type="ChEBI" id="CHEBI:33019"/>
        <dbReference type="ChEBI" id="CHEBI:33384"/>
        <dbReference type="ChEBI" id="CHEBI:78442"/>
        <dbReference type="ChEBI" id="CHEBI:78533"/>
        <dbReference type="ChEBI" id="CHEBI:456215"/>
        <dbReference type="EC" id="6.1.1.11"/>
    </reaction>
</comment>
<dbReference type="KEGG" id="mtar:DF168_01625"/>
<name>A0A2Z4AGZ5_9BACT</name>
<dbReference type="Pfam" id="PF02403">
    <property type="entry name" value="Seryl_tRNA_N"/>
    <property type="match status" value="1"/>
</dbReference>
<comment type="similarity">
    <text evidence="3">Belongs to the class-II aminoacyl-tRNA synthetase family. Type-1 seryl-tRNA synthetase subfamily.</text>
</comment>
<keyword evidence="9" id="KW-0648">Protein biosynthesis</keyword>
<dbReference type="EMBL" id="CP029803">
    <property type="protein sequence ID" value="AWT60416.1"/>
    <property type="molecule type" value="Genomic_DNA"/>
</dbReference>
<dbReference type="PIRSF" id="PIRSF001529">
    <property type="entry name" value="Ser-tRNA-synth_IIa"/>
    <property type="match status" value="1"/>
</dbReference>
<dbReference type="NCBIfam" id="TIGR00414">
    <property type="entry name" value="serS"/>
    <property type="match status" value="1"/>
</dbReference>
<dbReference type="SUPFAM" id="SSF55681">
    <property type="entry name" value="Class II aaRS and biotin synthetases"/>
    <property type="match status" value="1"/>
</dbReference>
<dbReference type="GO" id="GO:0005737">
    <property type="term" value="C:cytoplasm"/>
    <property type="evidence" value="ECO:0007669"/>
    <property type="project" value="UniProtKB-SubCell"/>
</dbReference>
<evidence type="ECO:0000313" key="19">
    <source>
        <dbReference type="EMBL" id="AWT60416.1"/>
    </source>
</evidence>
<keyword evidence="5" id="KW-0963">Cytoplasm</keyword>
<keyword evidence="10" id="KW-0030">Aminoacyl-tRNA synthetase</keyword>
<keyword evidence="8 16" id="KW-0067">ATP-binding</keyword>
<evidence type="ECO:0000256" key="13">
    <source>
        <dbReference type="ARBA" id="ARBA00048823"/>
    </source>
</evidence>
<dbReference type="InterPro" id="IPR042103">
    <property type="entry name" value="SerRS_1_N_sf"/>
</dbReference>
<dbReference type="InterPro" id="IPR006195">
    <property type="entry name" value="aa-tRNA-synth_II"/>
</dbReference>
<organism evidence="19 20">
    <name type="scientific">Candidatus Moanibacter tarae</name>
    <dbReference type="NCBI Taxonomy" id="2200854"/>
    <lineage>
        <taxon>Bacteria</taxon>
        <taxon>Pseudomonadati</taxon>
        <taxon>Verrucomicrobiota</taxon>
        <taxon>Opitutia</taxon>
        <taxon>Puniceicoccales</taxon>
        <taxon>Puniceicoccales incertae sedis</taxon>
        <taxon>Candidatus Moanibacter</taxon>
    </lineage>
</organism>
<sequence length="422" mass="48146">MIDIRILRANPDRVRKAIELKKFECDLEALLEIDRLRRVLITKAETARAEQKKANAEMAKMERDSAQFHSRLKEMKSLSQVVKGLQAEQQEIESKWEEKLRLVPNLPHETVPEGESEQENLVVRSWGEPEKVSALAKPHYEIPGFDSAVDFESGTRVTGAGFPFFVGNTARFIRALISFFLDEAMKAGYTEVHPPLLVNAESAMATGQLPDKEKQMYELEGDRFFLIPTAEVPITNLLRGKTVQVSELPVRMCGYTPNFRREAGSYGKDVRGLNRVHQFDKVELVNWVNPESSYNELEDLLKHVEGLLQKLELPYRVLLMCAGEIGFPHAKQYDLEVWCGGQKRWMEVSSCSNFTDFQARRAGIRYRAENGDFNFVHTLNGSALALPRTLAALFENNLLENGSIRVPESLQEYFREETLTFT</sequence>
<dbReference type="Proteomes" id="UP000247465">
    <property type="component" value="Chromosome"/>
</dbReference>
<evidence type="ECO:0000256" key="8">
    <source>
        <dbReference type="ARBA" id="ARBA00022840"/>
    </source>
</evidence>
<dbReference type="Gene3D" id="3.30.930.10">
    <property type="entry name" value="Bira Bifunctional Protein, Domain 2"/>
    <property type="match status" value="1"/>
</dbReference>
<evidence type="ECO:0000256" key="12">
    <source>
        <dbReference type="ARBA" id="ARBA00047929"/>
    </source>
</evidence>
<dbReference type="InterPro" id="IPR010978">
    <property type="entry name" value="tRNA-bd_arm"/>
</dbReference>
<evidence type="ECO:0000256" key="6">
    <source>
        <dbReference type="ARBA" id="ARBA00022598"/>
    </source>
</evidence>
<keyword evidence="17" id="KW-0175">Coiled coil</keyword>
<feature type="binding site" evidence="15">
    <location>
        <position position="283"/>
    </location>
    <ligand>
        <name>L-serine</name>
        <dbReference type="ChEBI" id="CHEBI:33384"/>
    </ligand>
</feature>
<dbReference type="PANTHER" id="PTHR43697:SF1">
    <property type="entry name" value="SERINE--TRNA LIGASE"/>
    <property type="match status" value="1"/>
</dbReference>
<evidence type="ECO:0000313" key="20">
    <source>
        <dbReference type="Proteomes" id="UP000247465"/>
    </source>
</evidence>
<dbReference type="Gene3D" id="1.10.287.40">
    <property type="entry name" value="Serine-tRNA synthetase, tRNA binding domain"/>
    <property type="match status" value="1"/>
</dbReference>
<feature type="binding site" evidence="16">
    <location>
        <begin position="347"/>
        <end position="350"/>
    </location>
    <ligand>
        <name>ATP</name>
        <dbReference type="ChEBI" id="CHEBI:30616"/>
    </ligand>
</feature>
<evidence type="ECO:0000256" key="10">
    <source>
        <dbReference type="ARBA" id="ARBA00023146"/>
    </source>
</evidence>
<evidence type="ECO:0000256" key="2">
    <source>
        <dbReference type="ARBA" id="ARBA00005045"/>
    </source>
</evidence>
<dbReference type="GO" id="GO:0005524">
    <property type="term" value="F:ATP binding"/>
    <property type="evidence" value="ECO:0007669"/>
    <property type="project" value="UniProtKB-KW"/>
</dbReference>
<comment type="subcellular location">
    <subcellularLocation>
        <location evidence="1">Cytoplasm</location>
    </subcellularLocation>
</comment>
<dbReference type="Pfam" id="PF00587">
    <property type="entry name" value="tRNA-synt_2b"/>
    <property type="match status" value="1"/>
</dbReference>
<evidence type="ECO:0000256" key="4">
    <source>
        <dbReference type="ARBA" id="ARBA00012840"/>
    </source>
</evidence>
<evidence type="ECO:0000256" key="7">
    <source>
        <dbReference type="ARBA" id="ARBA00022741"/>
    </source>
</evidence>
<evidence type="ECO:0000256" key="15">
    <source>
        <dbReference type="PIRSR" id="PIRSR001529-1"/>
    </source>
</evidence>